<evidence type="ECO:0000256" key="2">
    <source>
        <dbReference type="ARBA" id="ARBA00023125"/>
    </source>
</evidence>
<sequence>MLTGQELGAAIDAARIIKNLSKKALAEHFRIAPPSVQGWIKTGRIDKSKLIEVIDFFSDVVGPSHWGLSERSANNLFLNEGDDAGAELNVFAGLQFSPATNAKQAPADYELTLAPGSGKTNAAAKVLAMIKQHSGKSLSAAAQERMAKAVAESLSETPSNVITGDFSRPAKLTDGDILIPQYDVRASMGHGQVPADYVDFVRNVVVSGPQLERLGLEYTSPANLSIITGWGQSMEGTINDKDPVIVDRGVTEFAGDGVYVLTWAGDLYIKRLQKADADSFDMISDNEKHKDRVVPVGDVTIHAKVLLVWNAKKL</sequence>
<dbReference type="InterPro" id="IPR039418">
    <property type="entry name" value="LexA-like"/>
</dbReference>
<evidence type="ECO:0000313" key="5">
    <source>
        <dbReference type="EMBL" id="QJA82585.1"/>
    </source>
</evidence>
<dbReference type="SUPFAM" id="SSF51306">
    <property type="entry name" value="LexA/Signal peptidase"/>
    <property type="match status" value="1"/>
</dbReference>
<name>A0A6M3XFS2_9ZZZZ</name>
<dbReference type="AlphaFoldDB" id="A0A6M3XFS2"/>
<gene>
    <name evidence="5" type="ORF">MM415A00396_0021</name>
    <name evidence="6" type="ORF">TM448B00641_0004</name>
</gene>
<dbReference type="InterPro" id="IPR036286">
    <property type="entry name" value="LexA/Signal_pep-like_sf"/>
</dbReference>
<feature type="domain" description="Peptidase S24/S26A/S26B/S26C" evidence="4">
    <location>
        <begin position="211"/>
        <end position="305"/>
    </location>
</feature>
<dbReference type="GO" id="GO:0003677">
    <property type="term" value="F:DNA binding"/>
    <property type="evidence" value="ECO:0007669"/>
    <property type="project" value="UniProtKB-KW"/>
</dbReference>
<accession>A0A6M3XFS2</accession>
<evidence type="ECO:0000313" key="6">
    <source>
        <dbReference type="EMBL" id="QJH96137.1"/>
    </source>
</evidence>
<keyword evidence="2" id="KW-0238">DNA-binding</keyword>
<organism evidence="6">
    <name type="scientific">viral metagenome</name>
    <dbReference type="NCBI Taxonomy" id="1070528"/>
    <lineage>
        <taxon>unclassified sequences</taxon>
        <taxon>metagenomes</taxon>
        <taxon>organismal metagenomes</taxon>
    </lineage>
</organism>
<keyword evidence="1" id="KW-0805">Transcription regulation</keyword>
<dbReference type="Gene3D" id="2.10.109.10">
    <property type="entry name" value="Umud Fragment, subunit A"/>
    <property type="match status" value="1"/>
</dbReference>
<dbReference type="EMBL" id="MT142491">
    <property type="protein sequence ID" value="QJA82585.1"/>
    <property type="molecule type" value="Genomic_DNA"/>
</dbReference>
<dbReference type="PANTHER" id="PTHR40661:SF3">
    <property type="entry name" value="FELS-1 PROPHAGE TRANSCRIPTIONAL REGULATOR"/>
    <property type="match status" value="1"/>
</dbReference>
<evidence type="ECO:0000256" key="3">
    <source>
        <dbReference type="ARBA" id="ARBA00023163"/>
    </source>
</evidence>
<keyword evidence="3" id="KW-0804">Transcription</keyword>
<dbReference type="Pfam" id="PF00717">
    <property type="entry name" value="Peptidase_S24"/>
    <property type="match status" value="1"/>
</dbReference>
<dbReference type="EMBL" id="MT144641">
    <property type="protein sequence ID" value="QJH96137.1"/>
    <property type="molecule type" value="Genomic_DNA"/>
</dbReference>
<evidence type="ECO:0000259" key="4">
    <source>
        <dbReference type="Pfam" id="PF00717"/>
    </source>
</evidence>
<proteinExistence type="predicted"/>
<dbReference type="CDD" id="cd06529">
    <property type="entry name" value="S24_LexA-like"/>
    <property type="match status" value="1"/>
</dbReference>
<dbReference type="InterPro" id="IPR015927">
    <property type="entry name" value="Peptidase_S24_S26A/B/C"/>
</dbReference>
<dbReference type="PANTHER" id="PTHR40661">
    <property type="match status" value="1"/>
</dbReference>
<protein>
    <submittedName>
        <fullName evidence="6">Putative peptidase</fullName>
    </submittedName>
</protein>
<evidence type="ECO:0000256" key="1">
    <source>
        <dbReference type="ARBA" id="ARBA00023015"/>
    </source>
</evidence>
<reference evidence="6" key="1">
    <citation type="submission" date="2020-03" db="EMBL/GenBank/DDBJ databases">
        <title>The deep terrestrial virosphere.</title>
        <authorList>
            <person name="Holmfeldt K."/>
            <person name="Nilsson E."/>
            <person name="Simone D."/>
            <person name="Lopez-Fernandez M."/>
            <person name="Wu X."/>
            <person name="de Brujin I."/>
            <person name="Lundin D."/>
            <person name="Andersson A."/>
            <person name="Bertilsson S."/>
            <person name="Dopson M."/>
        </authorList>
    </citation>
    <scope>NUCLEOTIDE SEQUENCE</scope>
    <source>
        <strain evidence="5">MM415A00396</strain>
        <strain evidence="6">TM448B00641</strain>
    </source>
</reference>